<evidence type="ECO:0008006" key="3">
    <source>
        <dbReference type="Google" id="ProtNLM"/>
    </source>
</evidence>
<dbReference type="Pfam" id="PF11848">
    <property type="entry name" value="DUF3368"/>
    <property type="match status" value="1"/>
</dbReference>
<dbReference type="EMBL" id="POTW01000066">
    <property type="protein sequence ID" value="PZF81094.1"/>
    <property type="molecule type" value="Genomic_DNA"/>
</dbReference>
<comment type="caution">
    <text evidence="1">The sequence shown here is derived from an EMBL/GenBank/DDBJ whole genome shotgun (WGS) entry which is preliminary data.</text>
</comment>
<evidence type="ECO:0000313" key="1">
    <source>
        <dbReference type="EMBL" id="PZF81094.1"/>
    </source>
</evidence>
<reference evidence="1 2" key="1">
    <citation type="submission" date="2018-01" db="EMBL/GenBank/DDBJ databases">
        <title>Draft genome sequence of Jiangella sp. GTF31.</title>
        <authorList>
            <person name="Sahin N."/>
            <person name="Ay H."/>
            <person name="Saygin H."/>
        </authorList>
    </citation>
    <scope>NUCLEOTIDE SEQUENCE [LARGE SCALE GENOMIC DNA]</scope>
    <source>
        <strain evidence="1 2">GTF31</strain>
    </source>
</reference>
<sequence length="167" mass="17595">MTILIWDTSPVLHAGRIDRLDVLGDIASGWQNLTTAAVVEELEAAGVALPSWLEVVHVDGLAELVALGEWLQRVAAGDRNRGEATVLAWAQVHGALPIIDDKDARAAAQRGGLDAHGLLWVVAEAVRSGRITSVASSGFVDAMLASGARYPLEPGGFVDWAKANSLL</sequence>
<dbReference type="RefSeq" id="WP_111256912.1">
    <property type="nucleotide sequence ID" value="NZ_POTW01000066.1"/>
</dbReference>
<dbReference type="Proteomes" id="UP000248764">
    <property type="component" value="Unassembled WGS sequence"/>
</dbReference>
<dbReference type="PANTHER" id="PTHR39550">
    <property type="entry name" value="SLL0658 PROTEIN"/>
    <property type="match status" value="1"/>
</dbReference>
<dbReference type="AlphaFoldDB" id="A0A2W2BLA9"/>
<name>A0A2W2BLA9_9ACTN</name>
<accession>A0A2W2BLA9</accession>
<keyword evidence="2" id="KW-1185">Reference proteome</keyword>
<protein>
    <recommendedName>
        <fullName evidence="3">PIN domain-containing protein</fullName>
    </recommendedName>
</protein>
<evidence type="ECO:0000313" key="2">
    <source>
        <dbReference type="Proteomes" id="UP000248764"/>
    </source>
</evidence>
<dbReference type="PANTHER" id="PTHR39550:SF1">
    <property type="entry name" value="SLL0658 PROTEIN"/>
    <property type="match status" value="1"/>
</dbReference>
<gene>
    <name evidence="1" type="ORF">C1I92_22590</name>
</gene>
<proteinExistence type="predicted"/>
<organism evidence="1 2">
    <name type="scientific">Jiangella anatolica</name>
    <dbReference type="NCBI Taxonomy" id="2670374"/>
    <lineage>
        <taxon>Bacteria</taxon>
        <taxon>Bacillati</taxon>
        <taxon>Actinomycetota</taxon>
        <taxon>Actinomycetes</taxon>
        <taxon>Jiangellales</taxon>
        <taxon>Jiangellaceae</taxon>
        <taxon>Jiangella</taxon>
    </lineage>
</organism>
<dbReference type="InterPro" id="IPR021799">
    <property type="entry name" value="PIN-like_prokaryotic"/>
</dbReference>